<evidence type="ECO:0000256" key="1">
    <source>
        <dbReference type="ARBA" id="ARBA00004141"/>
    </source>
</evidence>
<evidence type="ECO:0000256" key="6">
    <source>
        <dbReference type="ARBA" id="ARBA00022989"/>
    </source>
</evidence>
<dbReference type="Pfam" id="PF00571">
    <property type="entry name" value="CBS"/>
    <property type="match status" value="1"/>
</dbReference>
<dbReference type="GO" id="GO:0005886">
    <property type="term" value="C:plasma membrane"/>
    <property type="evidence" value="ECO:0007669"/>
    <property type="project" value="UniProtKB-SubCell"/>
</dbReference>
<keyword evidence="8" id="KW-0129">CBS domain</keyword>
<evidence type="ECO:0000313" key="12">
    <source>
        <dbReference type="Proteomes" id="UP000198619"/>
    </source>
</evidence>
<keyword evidence="6 9" id="KW-1133">Transmembrane helix</keyword>
<dbReference type="SMART" id="SM00116">
    <property type="entry name" value="CBS"/>
    <property type="match status" value="2"/>
</dbReference>
<dbReference type="InterPro" id="IPR038076">
    <property type="entry name" value="MgtE_N_sf"/>
</dbReference>
<dbReference type="Proteomes" id="UP000198619">
    <property type="component" value="Unassembled WGS sequence"/>
</dbReference>
<keyword evidence="9" id="KW-0479">Metal-binding</keyword>
<dbReference type="PANTHER" id="PTHR43773">
    <property type="entry name" value="MAGNESIUM TRANSPORTER MGTE"/>
    <property type="match status" value="1"/>
</dbReference>
<proteinExistence type="inferred from homology"/>
<dbReference type="InterPro" id="IPR006669">
    <property type="entry name" value="MgtE_transporter"/>
</dbReference>
<evidence type="ECO:0000256" key="7">
    <source>
        <dbReference type="ARBA" id="ARBA00023136"/>
    </source>
</evidence>
<sequence>MQSRTDNELLEFLMNSSVAEISEHIEDIHPADVLDVIEKVEEDKLYIILSKLPHWMVAEVIGEAEEEEQMKLLSLFSELNQGKILNEMSSDDLADLLGTITPIEANKFIEKLTSKEDRDDVKELLTYDPETAGGLMATEFISIMDNKTVQDTFTYLQDAAPDAESVYYLYVLDEREVLKGVLSLRDLVTATFETKIKDIMSENVISIPADMDQEEVANKFEKYGFMNMPVVDEQGVMLGVITVDDIIDVLREEDTEDIHRLAGIDEGENVAGGTIASIKSRLPWLCVNLLTAILASSVVSLFENTISQVVVLATFMPIVAGMGGNAGTQTLTLVVRGIALGQLTYENSKKVLFKEIRVGMINGASIGCGVALLAWLWSGNPILGLVIGCAMLLNMTAATLAGFLVPMTLKKLKIDPALASSVFVTTVTDICGFFFFLGLATVFIEFLV</sequence>
<dbReference type="CDD" id="cd04606">
    <property type="entry name" value="CBS_pair_Mg_transporter"/>
    <property type="match status" value="1"/>
</dbReference>
<dbReference type="Gene3D" id="1.25.60.10">
    <property type="entry name" value="MgtE N-terminal domain-like"/>
    <property type="match status" value="1"/>
</dbReference>
<evidence type="ECO:0000256" key="3">
    <source>
        <dbReference type="ARBA" id="ARBA00022448"/>
    </source>
</evidence>
<dbReference type="Pfam" id="PF03448">
    <property type="entry name" value="MgtE_N"/>
    <property type="match status" value="1"/>
</dbReference>
<name>A0A1I0VZ92_9CLOT</name>
<feature type="domain" description="CBS" evidence="10">
    <location>
        <begin position="200"/>
        <end position="256"/>
    </location>
</feature>
<comment type="subunit">
    <text evidence="9">Homodimer.</text>
</comment>
<feature type="transmembrane region" description="Helical" evidence="9">
    <location>
        <begin position="382"/>
        <end position="405"/>
    </location>
</feature>
<evidence type="ECO:0000256" key="9">
    <source>
        <dbReference type="RuleBase" id="RU362011"/>
    </source>
</evidence>
<evidence type="ECO:0000256" key="4">
    <source>
        <dbReference type="ARBA" id="ARBA00022692"/>
    </source>
</evidence>
<feature type="transmembrane region" description="Helical" evidence="9">
    <location>
        <begin position="356"/>
        <end position="376"/>
    </location>
</feature>
<dbReference type="SUPFAM" id="SSF161093">
    <property type="entry name" value="MgtE membrane domain-like"/>
    <property type="match status" value="1"/>
</dbReference>
<dbReference type="SMART" id="SM00924">
    <property type="entry name" value="MgtE_N"/>
    <property type="match status" value="1"/>
</dbReference>
<reference evidence="11 12" key="1">
    <citation type="submission" date="2016-10" db="EMBL/GenBank/DDBJ databases">
        <authorList>
            <person name="de Groot N.N."/>
        </authorList>
    </citation>
    <scope>NUCLEOTIDE SEQUENCE [LARGE SCALE GENOMIC DNA]</scope>
    <source>
        <strain evidence="11 12">DSM 12271</strain>
    </source>
</reference>
<dbReference type="GO" id="GO:0015095">
    <property type="term" value="F:magnesium ion transmembrane transporter activity"/>
    <property type="evidence" value="ECO:0007669"/>
    <property type="project" value="UniProtKB-UniRule"/>
</dbReference>
<dbReference type="Gene3D" id="1.10.357.20">
    <property type="entry name" value="SLC41 divalent cation transporters, integral membrane domain"/>
    <property type="match status" value="1"/>
</dbReference>
<dbReference type="InterPro" id="IPR046342">
    <property type="entry name" value="CBS_dom_sf"/>
</dbReference>
<dbReference type="EMBL" id="FOKI01000003">
    <property type="protein sequence ID" value="SFA81604.1"/>
    <property type="molecule type" value="Genomic_DNA"/>
</dbReference>
<comment type="function">
    <text evidence="9">Acts as a magnesium transporter.</text>
</comment>
<comment type="subcellular location">
    <subcellularLocation>
        <location evidence="9">Cell membrane</location>
        <topology evidence="9">Multi-pass membrane protein</topology>
    </subcellularLocation>
    <subcellularLocation>
        <location evidence="1">Membrane</location>
        <topology evidence="1">Multi-pass membrane protein</topology>
    </subcellularLocation>
</comment>
<dbReference type="InterPro" id="IPR006667">
    <property type="entry name" value="SLC41_membr_dom"/>
</dbReference>
<dbReference type="SUPFAM" id="SSF158791">
    <property type="entry name" value="MgtE N-terminal domain-like"/>
    <property type="match status" value="1"/>
</dbReference>
<dbReference type="RefSeq" id="WP_090038705.1">
    <property type="nucleotide sequence ID" value="NZ_FOKI01000003.1"/>
</dbReference>
<dbReference type="GO" id="GO:0046872">
    <property type="term" value="F:metal ion binding"/>
    <property type="evidence" value="ECO:0007669"/>
    <property type="project" value="UniProtKB-KW"/>
</dbReference>
<keyword evidence="5 9" id="KW-0460">Magnesium</keyword>
<feature type="transmembrane region" description="Helical" evidence="9">
    <location>
        <begin position="417"/>
        <end position="444"/>
    </location>
</feature>
<accession>A0A1I0VZ92</accession>
<organism evidence="11 12">
    <name type="scientific">Clostridium frigidicarnis</name>
    <dbReference type="NCBI Taxonomy" id="84698"/>
    <lineage>
        <taxon>Bacteria</taxon>
        <taxon>Bacillati</taxon>
        <taxon>Bacillota</taxon>
        <taxon>Clostridia</taxon>
        <taxon>Eubacteriales</taxon>
        <taxon>Clostridiaceae</taxon>
        <taxon>Clostridium</taxon>
    </lineage>
</organism>
<dbReference type="AlphaFoldDB" id="A0A1I0VZ92"/>
<dbReference type="Pfam" id="PF01769">
    <property type="entry name" value="MgtE"/>
    <property type="match status" value="1"/>
</dbReference>
<protein>
    <recommendedName>
        <fullName evidence="9">Magnesium transporter MgtE</fullName>
    </recommendedName>
</protein>
<keyword evidence="4 9" id="KW-0812">Transmembrane</keyword>
<evidence type="ECO:0000256" key="8">
    <source>
        <dbReference type="PROSITE-ProRule" id="PRU00703"/>
    </source>
</evidence>
<feature type="transmembrane region" description="Helical" evidence="9">
    <location>
        <begin position="308"/>
        <end position="335"/>
    </location>
</feature>
<dbReference type="InterPro" id="IPR006668">
    <property type="entry name" value="Mg_transptr_MgtE_intracell_dom"/>
</dbReference>
<feature type="domain" description="CBS" evidence="10">
    <location>
        <begin position="136"/>
        <end position="199"/>
    </location>
</feature>
<dbReference type="InterPro" id="IPR036739">
    <property type="entry name" value="SLC41_membr_dom_sf"/>
</dbReference>
<gene>
    <name evidence="11" type="ORF">SAMN04488528_1003138</name>
</gene>
<evidence type="ECO:0000259" key="10">
    <source>
        <dbReference type="PROSITE" id="PS51371"/>
    </source>
</evidence>
<keyword evidence="12" id="KW-1185">Reference proteome</keyword>
<keyword evidence="9" id="KW-1003">Cell membrane</keyword>
<evidence type="ECO:0000256" key="2">
    <source>
        <dbReference type="ARBA" id="ARBA00009749"/>
    </source>
</evidence>
<dbReference type="STRING" id="84698.SAMN04488528_1003138"/>
<keyword evidence="3 9" id="KW-0813">Transport</keyword>
<dbReference type="InterPro" id="IPR000644">
    <property type="entry name" value="CBS_dom"/>
</dbReference>
<comment type="similarity">
    <text evidence="2 9">Belongs to the SLC41A transporter family.</text>
</comment>
<evidence type="ECO:0000256" key="5">
    <source>
        <dbReference type="ARBA" id="ARBA00022842"/>
    </source>
</evidence>
<dbReference type="PROSITE" id="PS51371">
    <property type="entry name" value="CBS"/>
    <property type="match status" value="2"/>
</dbReference>
<dbReference type="PANTHER" id="PTHR43773:SF1">
    <property type="entry name" value="MAGNESIUM TRANSPORTER MGTE"/>
    <property type="match status" value="1"/>
</dbReference>
<dbReference type="OrthoDB" id="9790355at2"/>
<feature type="transmembrane region" description="Helical" evidence="9">
    <location>
        <begin position="282"/>
        <end position="302"/>
    </location>
</feature>
<evidence type="ECO:0000313" key="11">
    <source>
        <dbReference type="EMBL" id="SFA81604.1"/>
    </source>
</evidence>
<dbReference type="NCBIfam" id="TIGR00400">
    <property type="entry name" value="mgtE"/>
    <property type="match status" value="1"/>
</dbReference>
<dbReference type="Gene3D" id="3.10.580.10">
    <property type="entry name" value="CBS-domain"/>
    <property type="match status" value="1"/>
</dbReference>
<dbReference type="SUPFAM" id="SSF54631">
    <property type="entry name" value="CBS-domain pair"/>
    <property type="match status" value="1"/>
</dbReference>
<keyword evidence="7 9" id="KW-0472">Membrane</keyword>